<feature type="non-terminal residue" evidence="12">
    <location>
        <position position="1"/>
    </location>
</feature>
<evidence type="ECO:0000256" key="3">
    <source>
        <dbReference type="ARBA" id="ARBA00010617"/>
    </source>
</evidence>
<keyword evidence="9" id="KW-0408">Iron</keyword>
<evidence type="ECO:0000256" key="1">
    <source>
        <dbReference type="ARBA" id="ARBA00001971"/>
    </source>
</evidence>
<accession>A0A0C2W317</accession>
<evidence type="ECO:0000256" key="6">
    <source>
        <dbReference type="ARBA" id="ARBA00022723"/>
    </source>
</evidence>
<dbReference type="GO" id="GO:0016020">
    <property type="term" value="C:membrane"/>
    <property type="evidence" value="ECO:0007669"/>
    <property type="project" value="UniProtKB-SubCell"/>
</dbReference>
<dbReference type="AlphaFoldDB" id="A0A0C2W317"/>
<dbReference type="Pfam" id="PF00067">
    <property type="entry name" value="p450"/>
    <property type="match status" value="1"/>
</dbReference>
<keyword evidence="4" id="KW-0349">Heme</keyword>
<comment type="subcellular location">
    <subcellularLocation>
        <location evidence="2">Membrane</location>
    </subcellularLocation>
</comment>
<feature type="non-terminal residue" evidence="12">
    <location>
        <position position="116"/>
    </location>
</feature>
<proteinExistence type="inferred from homology"/>
<dbReference type="GO" id="GO:0004497">
    <property type="term" value="F:monooxygenase activity"/>
    <property type="evidence" value="ECO:0007669"/>
    <property type="project" value="UniProtKB-KW"/>
</dbReference>
<evidence type="ECO:0000256" key="10">
    <source>
        <dbReference type="ARBA" id="ARBA00023033"/>
    </source>
</evidence>
<comment type="similarity">
    <text evidence="3">Belongs to the cytochrome P450 family.</text>
</comment>
<dbReference type="PANTHER" id="PTHR46300:SF2">
    <property type="entry name" value="CYTOCHROME P450 MONOOXYGENASE ALNH-RELATED"/>
    <property type="match status" value="1"/>
</dbReference>
<dbReference type="InterPro" id="IPR050364">
    <property type="entry name" value="Cytochrome_P450_fung"/>
</dbReference>
<keyword evidence="7" id="KW-1133">Transmembrane helix</keyword>
<dbReference type="EMBL" id="KN824402">
    <property type="protein sequence ID" value="KIM20898.1"/>
    <property type="molecule type" value="Genomic_DNA"/>
</dbReference>
<keyword evidence="6" id="KW-0479">Metal-binding</keyword>
<evidence type="ECO:0000256" key="5">
    <source>
        <dbReference type="ARBA" id="ARBA00022692"/>
    </source>
</evidence>
<evidence type="ECO:0000256" key="9">
    <source>
        <dbReference type="ARBA" id="ARBA00023004"/>
    </source>
</evidence>
<evidence type="ECO:0000256" key="7">
    <source>
        <dbReference type="ARBA" id="ARBA00022989"/>
    </source>
</evidence>
<organism evidence="12 13">
    <name type="scientific">Serendipita vermifera MAFF 305830</name>
    <dbReference type="NCBI Taxonomy" id="933852"/>
    <lineage>
        <taxon>Eukaryota</taxon>
        <taxon>Fungi</taxon>
        <taxon>Dikarya</taxon>
        <taxon>Basidiomycota</taxon>
        <taxon>Agaricomycotina</taxon>
        <taxon>Agaricomycetes</taxon>
        <taxon>Sebacinales</taxon>
        <taxon>Serendipitaceae</taxon>
        <taxon>Serendipita</taxon>
    </lineage>
</organism>
<keyword evidence="8" id="KW-0560">Oxidoreductase</keyword>
<dbReference type="HOGENOM" id="CLU_2102821_0_0_1"/>
<reference evidence="12 13" key="1">
    <citation type="submission" date="2014-04" db="EMBL/GenBank/DDBJ databases">
        <authorList>
            <consortium name="DOE Joint Genome Institute"/>
            <person name="Kuo A."/>
            <person name="Zuccaro A."/>
            <person name="Kohler A."/>
            <person name="Nagy L.G."/>
            <person name="Floudas D."/>
            <person name="Copeland A."/>
            <person name="Barry K.W."/>
            <person name="Cichocki N."/>
            <person name="Veneault-Fourrey C."/>
            <person name="LaButti K."/>
            <person name="Lindquist E.A."/>
            <person name="Lipzen A."/>
            <person name="Lundell T."/>
            <person name="Morin E."/>
            <person name="Murat C."/>
            <person name="Sun H."/>
            <person name="Tunlid A."/>
            <person name="Henrissat B."/>
            <person name="Grigoriev I.V."/>
            <person name="Hibbett D.S."/>
            <person name="Martin F."/>
            <person name="Nordberg H.P."/>
            <person name="Cantor M.N."/>
            <person name="Hua S.X."/>
        </authorList>
    </citation>
    <scope>NUCLEOTIDE SEQUENCE [LARGE SCALE GENOMIC DNA]</scope>
    <source>
        <strain evidence="12 13">MAFF 305830</strain>
    </source>
</reference>
<evidence type="ECO:0000313" key="13">
    <source>
        <dbReference type="Proteomes" id="UP000054097"/>
    </source>
</evidence>
<reference evidence="13" key="2">
    <citation type="submission" date="2015-01" db="EMBL/GenBank/DDBJ databases">
        <title>Evolutionary Origins and Diversification of the Mycorrhizal Mutualists.</title>
        <authorList>
            <consortium name="DOE Joint Genome Institute"/>
            <consortium name="Mycorrhizal Genomics Consortium"/>
            <person name="Kohler A."/>
            <person name="Kuo A."/>
            <person name="Nagy L.G."/>
            <person name="Floudas D."/>
            <person name="Copeland A."/>
            <person name="Barry K.W."/>
            <person name="Cichocki N."/>
            <person name="Veneault-Fourrey C."/>
            <person name="LaButti K."/>
            <person name="Lindquist E.A."/>
            <person name="Lipzen A."/>
            <person name="Lundell T."/>
            <person name="Morin E."/>
            <person name="Murat C."/>
            <person name="Riley R."/>
            <person name="Ohm R."/>
            <person name="Sun H."/>
            <person name="Tunlid A."/>
            <person name="Henrissat B."/>
            <person name="Grigoriev I.V."/>
            <person name="Hibbett D.S."/>
            <person name="Martin F."/>
        </authorList>
    </citation>
    <scope>NUCLEOTIDE SEQUENCE [LARGE SCALE GENOMIC DNA]</scope>
    <source>
        <strain evidence="13">MAFF 305830</strain>
    </source>
</reference>
<evidence type="ECO:0000313" key="12">
    <source>
        <dbReference type="EMBL" id="KIM20898.1"/>
    </source>
</evidence>
<keyword evidence="5" id="KW-0812">Transmembrane</keyword>
<dbReference type="InterPro" id="IPR001128">
    <property type="entry name" value="Cyt_P450"/>
</dbReference>
<keyword evidence="10" id="KW-0503">Monooxygenase</keyword>
<evidence type="ECO:0008006" key="14">
    <source>
        <dbReference type="Google" id="ProtNLM"/>
    </source>
</evidence>
<dbReference type="GO" id="GO:0016705">
    <property type="term" value="F:oxidoreductase activity, acting on paired donors, with incorporation or reduction of molecular oxygen"/>
    <property type="evidence" value="ECO:0007669"/>
    <property type="project" value="InterPro"/>
</dbReference>
<dbReference type="Gene3D" id="1.10.630.10">
    <property type="entry name" value="Cytochrome P450"/>
    <property type="match status" value="1"/>
</dbReference>
<keyword evidence="13" id="KW-1185">Reference proteome</keyword>
<evidence type="ECO:0000256" key="2">
    <source>
        <dbReference type="ARBA" id="ARBA00004370"/>
    </source>
</evidence>
<dbReference type="GO" id="GO:0020037">
    <property type="term" value="F:heme binding"/>
    <property type="evidence" value="ECO:0007669"/>
    <property type="project" value="InterPro"/>
</dbReference>
<name>A0A0C2W317_SERVB</name>
<dbReference type="GO" id="GO:0005506">
    <property type="term" value="F:iron ion binding"/>
    <property type="evidence" value="ECO:0007669"/>
    <property type="project" value="InterPro"/>
</dbReference>
<dbReference type="STRING" id="933852.A0A0C2W317"/>
<evidence type="ECO:0000256" key="4">
    <source>
        <dbReference type="ARBA" id="ARBA00022617"/>
    </source>
</evidence>
<dbReference type="SUPFAM" id="SSF48264">
    <property type="entry name" value="Cytochrome P450"/>
    <property type="match status" value="1"/>
</dbReference>
<keyword evidence="11" id="KW-0472">Membrane</keyword>
<protein>
    <recommendedName>
        <fullName evidence="14">Cytochrome P450</fullName>
    </recommendedName>
</protein>
<dbReference type="Proteomes" id="UP000054097">
    <property type="component" value="Unassembled WGS sequence"/>
</dbReference>
<sequence>PGPPRHFLIGSLLQFPNDHFYQRFCEWQKEYGKYIVSVELPGISMVIINSYDIAQELMIKRPNNTAGRKVGYMFFEVMGNQWNPAFIQPGHHHANQRKMLRRGLGPQRVGSMTILL</sequence>
<dbReference type="PANTHER" id="PTHR46300">
    <property type="entry name" value="P450, PUTATIVE (EUROFUNG)-RELATED-RELATED"/>
    <property type="match status" value="1"/>
</dbReference>
<dbReference type="OrthoDB" id="1055148at2759"/>
<evidence type="ECO:0000256" key="11">
    <source>
        <dbReference type="ARBA" id="ARBA00023136"/>
    </source>
</evidence>
<dbReference type="InterPro" id="IPR036396">
    <property type="entry name" value="Cyt_P450_sf"/>
</dbReference>
<gene>
    <name evidence="12" type="ORF">M408DRAFT_41311</name>
</gene>
<comment type="cofactor">
    <cofactor evidence="1">
        <name>heme</name>
        <dbReference type="ChEBI" id="CHEBI:30413"/>
    </cofactor>
</comment>
<evidence type="ECO:0000256" key="8">
    <source>
        <dbReference type="ARBA" id="ARBA00023002"/>
    </source>
</evidence>